<dbReference type="RefSeq" id="WP_118013569.1">
    <property type="nucleotide sequence ID" value="NZ_QRIP01000035.1"/>
</dbReference>
<dbReference type="EMBL" id="QRIS01000002">
    <property type="protein sequence ID" value="RHG88244.1"/>
    <property type="molecule type" value="Genomic_DNA"/>
</dbReference>
<evidence type="ECO:0000256" key="1">
    <source>
        <dbReference type="SAM" id="MobiDB-lite"/>
    </source>
</evidence>
<dbReference type="Proteomes" id="UP000283981">
    <property type="component" value="Unassembled WGS sequence"/>
</dbReference>
<evidence type="ECO:0000313" key="2">
    <source>
        <dbReference type="EMBL" id="RGQ68416.1"/>
    </source>
</evidence>
<feature type="compositionally biased region" description="Low complexity" evidence="1">
    <location>
        <begin position="60"/>
        <end position="87"/>
    </location>
</feature>
<accession>A0A414UZN8</accession>
<organism evidence="3 4">
    <name type="scientific">Mediterraneibacter gnavus</name>
    <name type="common">Ruminococcus gnavus</name>
    <dbReference type="NCBI Taxonomy" id="33038"/>
    <lineage>
        <taxon>Bacteria</taxon>
        <taxon>Bacillati</taxon>
        <taxon>Bacillota</taxon>
        <taxon>Clostridia</taxon>
        <taxon>Lachnospirales</taxon>
        <taxon>Lachnospiraceae</taxon>
        <taxon>Mediterraneibacter</taxon>
    </lineage>
</organism>
<gene>
    <name evidence="3" type="ORF">DW243_01205</name>
    <name evidence="2" type="ORF">DWY88_07595</name>
</gene>
<dbReference type="InterPro" id="IPR008160">
    <property type="entry name" value="Collagen"/>
</dbReference>
<dbReference type="PANTHER" id="PTHR24023:SF1082">
    <property type="entry name" value="COLLAGEN TRIPLE HELIX REPEAT"/>
    <property type="match status" value="1"/>
</dbReference>
<dbReference type="GO" id="GO:0031012">
    <property type="term" value="C:extracellular matrix"/>
    <property type="evidence" value="ECO:0007669"/>
    <property type="project" value="TreeGrafter"/>
</dbReference>
<feature type="region of interest" description="Disordered" evidence="1">
    <location>
        <begin position="51"/>
        <end position="87"/>
    </location>
</feature>
<dbReference type="EMBL" id="QRTJ01000011">
    <property type="protein sequence ID" value="RGQ68416.1"/>
    <property type="molecule type" value="Genomic_DNA"/>
</dbReference>
<evidence type="ECO:0000313" key="5">
    <source>
        <dbReference type="Proteomes" id="UP000286137"/>
    </source>
</evidence>
<proteinExistence type="predicted"/>
<comment type="caution">
    <text evidence="3">The sequence shown here is derived from an EMBL/GenBank/DDBJ whole genome shotgun (WGS) entry which is preliminary data.</text>
</comment>
<dbReference type="GO" id="GO:0005615">
    <property type="term" value="C:extracellular space"/>
    <property type="evidence" value="ECO:0007669"/>
    <property type="project" value="TreeGrafter"/>
</dbReference>
<dbReference type="PANTHER" id="PTHR24023">
    <property type="entry name" value="COLLAGEN ALPHA"/>
    <property type="match status" value="1"/>
</dbReference>
<dbReference type="Gene3D" id="1.20.5.320">
    <property type="entry name" value="6-Phosphogluconate Dehydrogenase, domain 3"/>
    <property type="match status" value="1"/>
</dbReference>
<feature type="region of interest" description="Disordered" evidence="1">
    <location>
        <begin position="150"/>
        <end position="231"/>
    </location>
</feature>
<dbReference type="Proteomes" id="UP000286137">
    <property type="component" value="Unassembled WGS sequence"/>
</dbReference>
<evidence type="ECO:0000313" key="3">
    <source>
        <dbReference type="EMBL" id="RHG88244.1"/>
    </source>
</evidence>
<dbReference type="AlphaFoldDB" id="A0A414UZN8"/>
<keyword evidence="3" id="KW-0176">Collagen</keyword>
<dbReference type="InterPro" id="IPR050149">
    <property type="entry name" value="Collagen_superfamily"/>
</dbReference>
<feature type="compositionally biased region" description="Polar residues" evidence="1">
    <location>
        <begin position="216"/>
        <end position="231"/>
    </location>
</feature>
<sequence length="231" mass="23513">MAKFLDLNGLSHAIDKIKEWADGAFRKKADKVLSTEVTYNGKTLDEAIKSGEFKGEKGEQGAVGPQGPAGTAGTQGPQGIQGPAGPAGEAFKIAKTYESVDAMNKGFATDEVKEGQFVMIDTGNVEDEDNAKLYVKGKEAYSYITDLSGSTGLTGPKGEQGLQGIQGPAGERGPQGLQGPAGEKGEKGEPGAAGPQGPAGERGPAGPQGPAGSDANVESISNSEIDSLFTA</sequence>
<dbReference type="Pfam" id="PF01391">
    <property type="entry name" value="Collagen"/>
    <property type="match status" value="1"/>
</dbReference>
<reference evidence="4 5" key="1">
    <citation type="submission" date="2018-08" db="EMBL/GenBank/DDBJ databases">
        <title>A genome reference for cultivated species of the human gut microbiota.</title>
        <authorList>
            <person name="Zou Y."/>
            <person name="Xue W."/>
            <person name="Luo G."/>
        </authorList>
    </citation>
    <scope>NUCLEOTIDE SEQUENCE [LARGE SCALE GENOMIC DNA]</scope>
    <source>
        <strain evidence="2 5">AF27-4BH</strain>
        <strain evidence="3 4">AM21-18</strain>
    </source>
</reference>
<name>A0A414UZN8_MEDGN</name>
<evidence type="ECO:0000313" key="4">
    <source>
        <dbReference type="Proteomes" id="UP000283981"/>
    </source>
</evidence>
<feature type="compositionally biased region" description="Low complexity" evidence="1">
    <location>
        <begin position="190"/>
        <end position="212"/>
    </location>
</feature>
<protein>
    <submittedName>
        <fullName evidence="3">Collagen-like protein</fullName>
    </submittedName>
</protein>